<keyword evidence="2" id="KW-0472">Membrane</keyword>
<keyword evidence="4" id="KW-1185">Reference proteome</keyword>
<evidence type="ECO:0008006" key="5">
    <source>
        <dbReference type="Google" id="ProtNLM"/>
    </source>
</evidence>
<feature type="compositionally biased region" description="Low complexity" evidence="1">
    <location>
        <begin position="429"/>
        <end position="438"/>
    </location>
</feature>
<feature type="compositionally biased region" description="Basic and acidic residues" evidence="1">
    <location>
        <begin position="63"/>
        <end position="72"/>
    </location>
</feature>
<dbReference type="EMBL" id="CP104778">
    <property type="protein sequence ID" value="WPC22011.1"/>
    <property type="molecule type" value="Genomic_DNA"/>
</dbReference>
<name>A0ABZ0Q4W3_9LACO</name>
<feature type="region of interest" description="Disordered" evidence="1">
    <location>
        <begin position="402"/>
        <end position="482"/>
    </location>
</feature>
<feature type="transmembrane region" description="Helical" evidence="2">
    <location>
        <begin position="491"/>
        <end position="508"/>
    </location>
</feature>
<feature type="compositionally biased region" description="Polar residues" evidence="1">
    <location>
        <begin position="45"/>
        <end position="56"/>
    </location>
</feature>
<reference evidence="4" key="1">
    <citation type="submission" date="2024-06" db="EMBL/GenBank/DDBJ databases">
        <authorList>
            <person name="Chang H.C."/>
            <person name="Mun S.Y."/>
        </authorList>
    </citation>
    <scope>NUCLEOTIDE SEQUENCE [LARGE SCALE GENOMIC DNA]</scope>
    <source>
        <strain evidence="4">KT1</strain>
    </source>
</reference>
<evidence type="ECO:0000313" key="4">
    <source>
        <dbReference type="Proteomes" id="UP001302696"/>
    </source>
</evidence>
<gene>
    <name evidence="3" type="ORF">N6G96_01995</name>
</gene>
<feature type="compositionally biased region" description="Gly residues" evidence="1">
    <location>
        <begin position="410"/>
        <end position="428"/>
    </location>
</feature>
<dbReference type="Proteomes" id="UP001302696">
    <property type="component" value="Chromosome"/>
</dbReference>
<keyword evidence="2" id="KW-0812">Transmembrane</keyword>
<evidence type="ECO:0000256" key="2">
    <source>
        <dbReference type="SAM" id="Phobius"/>
    </source>
</evidence>
<evidence type="ECO:0000256" key="1">
    <source>
        <dbReference type="SAM" id="MobiDB-lite"/>
    </source>
</evidence>
<feature type="region of interest" description="Disordered" evidence="1">
    <location>
        <begin position="45"/>
        <end position="77"/>
    </location>
</feature>
<dbReference type="RefSeq" id="WP_063696628.1">
    <property type="nucleotide sequence ID" value="NZ_BBIM01000009.1"/>
</dbReference>
<proteinExistence type="predicted"/>
<sequence>MKKTELKQNRKYALLASTLLFSAGILGMGVTPNQINADTSNVAASSKENVGSTSETAKADLSQTKKDADKATSQKATQNTFKQVTEYQSESGASLATADTSELNTGEKYSFSAPKNVAGYQVNYAKSTYTLTNEDGTNTGSFADFGIAAGVGGDPSSWTASDWQQVLAFLNETTVNNIGENYSITLTYKYDVAETQGTFKQTTEYQNAAGNAIADSTISDLKAGDSYSLSAPKNIAGYKVNYGQSTYTLNNEDGVNSGSVTDFAEAAGVDGDPSTWTTSDWQTVLNYINKEEVPTGAVGKDYGITLTYKYDAVKPTINVTPKLTIKKGSSFNQQDLFNSIVSSTGTTLSYAEAIANGSLVVTGPSNFNTNIVGNRGTYTFTYTDPTTGLSVTATGVVVVAVDSGSENPGTPGGDGNNGNGGNSNGNGGTNSNQNQSGNQGNGSGQGTNQNPTATGQETSGTNNVQKNTSSVSANKELPQTSEASSIAGRNVGFIGLFLMATLALFGLARKKRY</sequence>
<organism evidence="3 4">
    <name type="scientific">Pediococcus inopinatus</name>
    <dbReference type="NCBI Taxonomy" id="114090"/>
    <lineage>
        <taxon>Bacteria</taxon>
        <taxon>Bacillati</taxon>
        <taxon>Bacillota</taxon>
        <taxon>Bacilli</taxon>
        <taxon>Lactobacillales</taxon>
        <taxon>Lactobacillaceae</taxon>
        <taxon>Pediococcus</taxon>
    </lineage>
</organism>
<feature type="compositionally biased region" description="Polar residues" evidence="1">
    <location>
        <begin position="453"/>
        <end position="482"/>
    </location>
</feature>
<evidence type="ECO:0000313" key="3">
    <source>
        <dbReference type="EMBL" id="WPC22011.1"/>
    </source>
</evidence>
<keyword evidence="2" id="KW-1133">Transmembrane helix</keyword>
<feature type="transmembrane region" description="Helical" evidence="2">
    <location>
        <begin position="12"/>
        <end position="30"/>
    </location>
</feature>
<protein>
    <recommendedName>
        <fullName evidence="5">Gram-positive cocci surface proteins LPxTG domain-containing protein</fullName>
    </recommendedName>
</protein>
<accession>A0ABZ0Q4W3</accession>